<sequence>MIKSQSKYLSNSNAQIISSCGISTIVTTTVTTTTPFGV</sequence>
<accession>A0A1M6HX67</accession>
<name>A0A1M6HX67_9FLAO</name>
<dbReference type="Proteomes" id="UP000184232">
    <property type="component" value="Unassembled WGS sequence"/>
</dbReference>
<reference evidence="1 2" key="1">
    <citation type="submission" date="2016-11" db="EMBL/GenBank/DDBJ databases">
        <authorList>
            <person name="Jaros S."/>
            <person name="Januszkiewicz K."/>
            <person name="Wedrychowicz H."/>
        </authorList>
    </citation>
    <scope>NUCLEOTIDE SEQUENCE [LARGE SCALE GENOMIC DNA]</scope>
    <source>
        <strain evidence="1 2">DSM 22807</strain>
    </source>
</reference>
<evidence type="ECO:0000313" key="2">
    <source>
        <dbReference type="Proteomes" id="UP000184232"/>
    </source>
</evidence>
<dbReference type="PROSITE" id="PS51257">
    <property type="entry name" value="PROKAR_LIPOPROTEIN"/>
    <property type="match status" value="1"/>
</dbReference>
<evidence type="ECO:0000313" key="1">
    <source>
        <dbReference type="EMBL" id="SHJ26654.1"/>
    </source>
</evidence>
<organism evidence="1 2">
    <name type="scientific">Flavobacterium haoranii</name>
    <dbReference type="NCBI Taxonomy" id="683124"/>
    <lineage>
        <taxon>Bacteria</taxon>
        <taxon>Pseudomonadati</taxon>
        <taxon>Bacteroidota</taxon>
        <taxon>Flavobacteriia</taxon>
        <taxon>Flavobacteriales</taxon>
        <taxon>Flavobacteriaceae</taxon>
        <taxon>Flavobacterium</taxon>
    </lineage>
</organism>
<gene>
    <name evidence="1" type="ORF">SAMN05444337_1678</name>
</gene>
<dbReference type="AlphaFoldDB" id="A0A1M6HX67"/>
<dbReference type="EMBL" id="FQZH01000002">
    <property type="protein sequence ID" value="SHJ26654.1"/>
    <property type="molecule type" value="Genomic_DNA"/>
</dbReference>
<keyword evidence="2" id="KW-1185">Reference proteome</keyword>
<protein>
    <submittedName>
        <fullName evidence="1">Uncharacterized protein</fullName>
    </submittedName>
</protein>
<proteinExistence type="predicted"/>
<dbReference type="STRING" id="683124.SAMN05444337_1678"/>